<dbReference type="EMBL" id="MN513382">
    <property type="protein sequence ID" value="QGA87340.1"/>
    <property type="molecule type" value="Genomic_RNA"/>
</dbReference>
<reference evidence="3" key="1">
    <citation type="journal article" date="2019" name="Viruses">
        <title>Viromics Reveal a Number of Novel RNA Viruses in Swedish Mosquitoes.</title>
        <authorList>
            <person name="Oehlund P."/>
            <person name="Hayer J."/>
            <person name="Lunden H."/>
            <person name="Hesson J.C."/>
            <person name="Blomstroem A.-L."/>
        </authorList>
    </citation>
    <scope>NUCLEOTIDE SEQUENCE</scope>
    <source>
        <strain evidence="3">SW14</strain>
    </source>
</reference>
<evidence type="ECO:0000259" key="2">
    <source>
        <dbReference type="Pfam" id="PF22532"/>
    </source>
</evidence>
<protein>
    <recommendedName>
        <fullName evidence="2">Nonstructural protein WIV domain-containing protein</fullName>
    </recommendedName>
</protein>
<sequence>MDCLMKIFNKFMELFRGSITDSIVANLLELQHQRALSIAAEFVTDVYVYDDSAYFTVAEQRRFEVIYYHFREGKYAVLEPSVQNTLRDIQTYRRLAPQHIRADRIGAYVPFDQCLLKRRGVAEMLNPSDMPLSDRVAAMRQIVDSYDKARQSPPPALGAENRPRTPRSTHKSV</sequence>
<reference evidence="3" key="2">
    <citation type="submission" date="2019-09" db="EMBL/GenBank/DDBJ databases">
        <authorList>
            <person name="Ohlund P."/>
            <person name="Hayer J."/>
            <person name="Lunden H."/>
            <person name="Hesson J.C."/>
            <person name="Blomstrom A.-L."/>
        </authorList>
    </citation>
    <scope>NUCLEOTIDE SEQUENCE</scope>
    <source>
        <strain evidence="3">SW14</strain>
    </source>
</reference>
<evidence type="ECO:0000256" key="1">
    <source>
        <dbReference type="SAM" id="MobiDB-lite"/>
    </source>
</evidence>
<proteinExistence type="predicted"/>
<evidence type="ECO:0000313" key="3">
    <source>
        <dbReference type="EMBL" id="QGA87340.1"/>
    </source>
</evidence>
<feature type="region of interest" description="Disordered" evidence="1">
    <location>
        <begin position="146"/>
        <end position="173"/>
    </location>
</feature>
<dbReference type="InterPro" id="IPR054449">
    <property type="entry name" value="WIV_dom"/>
</dbReference>
<name>A0A5Q0V1C0_9VIRU</name>
<feature type="compositionally biased region" description="Basic residues" evidence="1">
    <location>
        <begin position="164"/>
        <end position="173"/>
    </location>
</feature>
<accession>A0A5Q0V1C0</accession>
<feature type="domain" description="Nonstructural protein WIV" evidence="2">
    <location>
        <begin position="22"/>
        <end position="83"/>
    </location>
</feature>
<organism evidence="3">
    <name type="scientific">Hammarskog virga-like virus</name>
    <dbReference type="NCBI Taxonomy" id="2665440"/>
    <lineage>
        <taxon>Viruses</taxon>
        <taxon>Riboviria</taxon>
        <taxon>Orthornavirae</taxon>
        <taxon>Kitrinoviricota</taxon>
        <taxon>Alsuviricetes</taxon>
        <taxon>Martellivirales</taxon>
        <taxon>Virgaviridae</taxon>
    </lineage>
</organism>
<dbReference type="Pfam" id="PF22532">
    <property type="entry name" value="WIV_dom"/>
    <property type="match status" value="1"/>
</dbReference>